<gene>
    <name evidence="3" type="ORF">ACFSBH_05325</name>
</gene>
<dbReference type="InterPro" id="IPR000120">
    <property type="entry name" value="Amidase"/>
</dbReference>
<reference evidence="4" key="1">
    <citation type="journal article" date="2019" name="Int. J. Syst. Evol. Microbiol.">
        <title>The Global Catalogue of Microorganisms (GCM) 10K type strain sequencing project: providing services to taxonomists for standard genome sequencing and annotation.</title>
        <authorList>
            <consortium name="The Broad Institute Genomics Platform"/>
            <consortium name="The Broad Institute Genome Sequencing Center for Infectious Disease"/>
            <person name="Wu L."/>
            <person name="Ma J."/>
        </authorList>
    </citation>
    <scope>NUCLEOTIDE SEQUENCE [LARGE SCALE GENOMIC DNA]</scope>
    <source>
        <strain evidence="4">CGMCC 1.12376</strain>
    </source>
</reference>
<comment type="caution">
    <text evidence="3">The sequence shown here is derived from an EMBL/GenBank/DDBJ whole genome shotgun (WGS) entry which is preliminary data.</text>
</comment>
<evidence type="ECO:0000313" key="4">
    <source>
        <dbReference type="Proteomes" id="UP001597221"/>
    </source>
</evidence>
<comment type="similarity">
    <text evidence="1">Belongs to the amidase family.</text>
</comment>
<dbReference type="Gene3D" id="3.90.1300.10">
    <property type="entry name" value="Amidase signature (AS) domain"/>
    <property type="match status" value="1"/>
</dbReference>
<evidence type="ECO:0000313" key="3">
    <source>
        <dbReference type="EMBL" id="MFD1607071.1"/>
    </source>
</evidence>
<dbReference type="InterPro" id="IPR036928">
    <property type="entry name" value="AS_sf"/>
</dbReference>
<dbReference type="PANTHER" id="PTHR11895:SF7">
    <property type="entry name" value="GLUTAMYL-TRNA(GLN) AMIDOTRANSFERASE SUBUNIT A, MITOCHONDRIAL"/>
    <property type="match status" value="1"/>
</dbReference>
<dbReference type="RefSeq" id="WP_251511889.1">
    <property type="nucleotide sequence ID" value="NZ_JAMBON010000003.1"/>
</dbReference>
<accession>A0ABW4HP22</accession>
<dbReference type="EMBL" id="JBHUDE010000018">
    <property type="protein sequence ID" value="MFD1607071.1"/>
    <property type="molecule type" value="Genomic_DNA"/>
</dbReference>
<evidence type="ECO:0000256" key="1">
    <source>
        <dbReference type="ARBA" id="ARBA00009199"/>
    </source>
</evidence>
<feature type="domain" description="Amidase" evidence="2">
    <location>
        <begin position="25"/>
        <end position="445"/>
    </location>
</feature>
<sequence>MNDLSLMTARELGKYIKGKQLSPVELTKHMLQRIRQMDGTLRTYITPLEELAIIQAKDAENKIMKGEYLGPLHGIGVGIKDNKFTKGIRTTDGSKLFADFFPSESATVVNKLLHGGVIMLGKQNMHELAAGSTGTNPFFGTTRNPWNLEYMPGGSSGGGTASLAAGLATLATGSDTFGSIRLPASMCGVYGLKPTYGLVSTFRVFPSAWSLDTVGPMARSVGDLAIMLQVMAGYDPNDPAILRVPLPNYSEAIHNDIKGIKIGIPTYYVKGLDEDIAMLFRRAVVQLQYLGAEVKELEIPELEMSTFSGYLTVGSEAAAFHNEWLKTHPEDYSPDIRSFFLAGSLMEGRKYVQAQQARRRMVQAFEKAFQEVDMLLGPTIPIKTPKFQANWVKQNLDVVKRTLPFTVPVNLTGVPALAVPMGIDSNGLPAGMQFIGRHLSEQQLLQVGNAWEQLNPLQFKLRAETDNKTL</sequence>
<name>A0ABW4HP22_9BACI</name>
<dbReference type="Proteomes" id="UP001597221">
    <property type="component" value="Unassembled WGS sequence"/>
</dbReference>
<evidence type="ECO:0000259" key="2">
    <source>
        <dbReference type="Pfam" id="PF01425"/>
    </source>
</evidence>
<dbReference type="PANTHER" id="PTHR11895">
    <property type="entry name" value="TRANSAMIDASE"/>
    <property type="match status" value="1"/>
</dbReference>
<proteinExistence type="inferred from homology"/>
<dbReference type="InterPro" id="IPR023631">
    <property type="entry name" value="Amidase_dom"/>
</dbReference>
<keyword evidence="4" id="KW-1185">Reference proteome</keyword>
<organism evidence="3 4">
    <name type="scientific">Oceanobacillus luteolus</name>
    <dbReference type="NCBI Taxonomy" id="1274358"/>
    <lineage>
        <taxon>Bacteria</taxon>
        <taxon>Bacillati</taxon>
        <taxon>Bacillota</taxon>
        <taxon>Bacilli</taxon>
        <taxon>Bacillales</taxon>
        <taxon>Bacillaceae</taxon>
        <taxon>Oceanobacillus</taxon>
    </lineage>
</organism>
<dbReference type="Pfam" id="PF01425">
    <property type="entry name" value="Amidase"/>
    <property type="match status" value="1"/>
</dbReference>
<protein>
    <submittedName>
        <fullName evidence="3">Amidase</fullName>
    </submittedName>
</protein>
<dbReference type="SUPFAM" id="SSF75304">
    <property type="entry name" value="Amidase signature (AS) enzymes"/>
    <property type="match status" value="1"/>
</dbReference>